<evidence type="ECO:0000313" key="2">
    <source>
        <dbReference type="EMBL" id="KAA5803539.1"/>
    </source>
</evidence>
<dbReference type="RefSeq" id="WP_150022807.1">
    <property type="nucleotide sequence ID" value="NZ_VWOJ01000002.1"/>
</dbReference>
<dbReference type="InterPro" id="IPR012762">
    <property type="entry name" value="Ubiq_biosynth_COQ9"/>
</dbReference>
<evidence type="ECO:0000313" key="3">
    <source>
        <dbReference type="Proteomes" id="UP000325122"/>
    </source>
</evidence>
<comment type="caution">
    <text evidence="2">The sequence shown here is derived from an EMBL/GenBank/DDBJ whole genome shotgun (WGS) entry which is preliminary data.</text>
</comment>
<dbReference type="Gene3D" id="1.10.357.10">
    <property type="entry name" value="Tetracycline Repressor, domain 2"/>
    <property type="match status" value="1"/>
</dbReference>
<dbReference type="InterPro" id="IPR013718">
    <property type="entry name" value="COQ9_C"/>
</dbReference>
<feature type="domain" description="COQ9 C-terminal" evidence="1">
    <location>
        <begin position="120"/>
        <end position="189"/>
    </location>
</feature>
<sequence length="220" mass="23485">MSQTATPRADAARNALVDAALIHAGFDGWTAATLARAGADAGLSAGEVELYCPGGVLDLIETWFARCDDAAAAAIAADPAGKVRARVTNGVMARLDAMAGHEDAARRARARLLLPDGLDRGARLVWATADMIWRALGDPSTDGNFYSKRAILSGVYASTLAVWLDEDDPAKPRTRAFLDRRIANVMEFEKVKAGWRKAQAGFPDLFALAGRARYGARSRP</sequence>
<dbReference type="Proteomes" id="UP000325122">
    <property type="component" value="Unassembled WGS sequence"/>
</dbReference>
<dbReference type="NCBIfam" id="TIGR02396">
    <property type="entry name" value="diverge_rpsU"/>
    <property type="match status" value="1"/>
</dbReference>
<reference evidence="2 3" key="1">
    <citation type="submission" date="2019-09" db="EMBL/GenBank/DDBJ databases">
        <authorList>
            <person name="Kevbrin V."/>
            <person name="Grouzdev D.S."/>
        </authorList>
    </citation>
    <scope>NUCLEOTIDE SEQUENCE [LARGE SCALE GENOMIC DNA]</scope>
    <source>
        <strain evidence="2 3">G-192</strain>
    </source>
</reference>
<accession>A0A5M6ZFN6</accession>
<organism evidence="2 3">
    <name type="scientific">Alkalicaulis satelles</name>
    <dbReference type="NCBI Taxonomy" id="2609175"/>
    <lineage>
        <taxon>Bacteria</taxon>
        <taxon>Pseudomonadati</taxon>
        <taxon>Pseudomonadota</taxon>
        <taxon>Alphaproteobacteria</taxon>
        <taxon>Maricaulales</taxon>
        <taxon>Maricaulaceae</taxon>
        <taxon>Alkalicaulis</taxon>
    </lineage>
</organism>
<dbReference type="Pfam" id="PF08511">
    <property type="entry name" value="COQ9"/>
    <property type="match status" value="1"/>
</dbReference>
<dbReference type="AlphaFoldDB" id="A0A5M6ZFN6"/>
<gene>
    <name evidence="2" type="ORF">F1654_06955</name>
</gene>
<name>A0A5M6ZFN6_9PROT</name>
<proteinExistence type="predicted"/>
<evidence type="ECO:0000259" key="1">
    <source>
        <dbReference type="Pfam" id="PF08511"/>
    </source>
</evidence>
<dbReference type="GO" id="GO:0008289">
    <property type="term" value="F:lipid binding"/>
    <property type="evidence" value="ECO:0007669"/>
    <property type="project" value="InterPro"/>
</dbReference>
<protein>
    <submittedName>
        <fullName evidence="2">COQ9 family protein</fullName>
    </submittedName>
</protein>
<dbReference type="EMBL" id="VWOJ01000002">
    <property type="protein sequence ID" value="KAA5803539.1"/>
    <property type="molecule type" value="Genomic_DNA"/>
</dbReference>
<dbReference type="GO" id="GO:0006744">
    <property type="term" value="P:ubiquinone biosynthetic process"/>
    <property type="evidence" value="ECO:0007669"/>
    <property type="project" value="InterPro"/>
</dbReference>
<keyword evidence="3" id="KW-1185">Reference proteome</keyword>